<organism evidence="13 14">
    <name type="scientific">Agrilactobacillus composti DSM 18527 = JCM 14202</name>
    <dbReference type="NCBI Taxonomy" id="1423734"/>
    <lineage>
        <taxon>Bacteria</taxon>
        <taxon>Bacillati</taxon>
        <taxon>Bacillota</taxon>
        <taxon>Bacilli</taxon>
        <taxon>Lactobacillales</taxon>
        <taxon>Lactobacillaceae</taxon>
        <taxon>Agrilactobacillus</taxon>
    </lineage>
</organism>
<evidence type="ECO:0000313" key="13">
    <source>
        <dbReference type="EMBL" id="KRM31148.1"/>
    </source>
</evidence>
<proteinExistence type="inferred from homology"/>
<feature type="transmembrane region" description="Helical" evidence="10">
    <location>
        <begin position="201"/>
        <end position="223"/>
    </location>
</feature>
<keyword evidence="8 10" id="KW-0472">Membrane</keyword>
<evidence type="ECO:0000256" key="10">
    <source>
        <dbReference type="SAM" id="Phobius"/>
    </source>
</evidence>
<feature type="transmembrane region" description="Helical" evidence="10">
    <location>
        <begin position="145"/>
        <end position="165"/>
    </location>
</feature>
<feature type="transmembrane region" description="Helical" evidence="10">
    <location>
        <begin position="243"/>
        <end position="265"/>
    </location>
</feature>
<dbReference type="Pfam" id="PF02687">
    <property type="entry name" value="FtsX"/>
    <property type="match status" value="1"/>
</dbReference>
<dbReference type="GO" id="GO:0051301">
    <property type="term" value="P:cell division"/>
    <property type="evidence" value="ECO:0007669"/>
    <property type="project" value="UniProtKB-KW"/>
</dbReference>
<dbReference type="PIRSF" id="PIRSF003097">
    <property type="entry name" value="FtsX"/>
    <property type="match status" value="1"/>
</dbReference>
<protein>
    <recommendedName>
        <fullName evidence="3">Cell division protein FtsX</fullName>
    </recommendedName>
</protein>
<feature type="domain" description="FtsX extracellular" evidence="12">
    <location>
        <begin position="37"/>
        <end position="126"/>
    </location>
</feature>
<keyword evidence="14" id="KW-1185">Reference proteome</keyword>
<gene>
    <name evidence="13" type="ORF">FC83_GL001152</name>
</gene>
<feature type="domain" description="ABC3 transporter permease C-terminal" evidence="11">
    <location>
        <begin position="152"/>
        <end position="267"/>
    </location>
</feature>
<dbReference type="PANTHER" id="PTHR47755:SF1">
    <property type="entry name" value="CELL DIVISION PROTEIN FTSX"/>
    <property type="match status" value="1"/>
</dbReference>
<dbReference type="eggNOG" id="COG2177">
    <property type="taxonomic scope" value="Bacteria"/>
</dbReference>
<comment type="caution">
    <text evidence="13">The sequence shown here is derived from an EMBL/GenBank/DDBJ whole genome shotgun (WGS) entry which is preliminary data.</text>
</comment>
<evidence type="ECO:0000256" key="6">
    <source>
        <dbReference type="ARBA" id="ARBA00022692"/>
    </source>
</evidence>
<evidence type="ECO:0000259" key="11">
    <source>
        <dbReference type="Pfam" id="PF02687"/>
    </source>
</evidence>
<dbReference type="PATRIC" id="fig|1423734.3.peg.1164"/>
<accession>A0A0R1XWE6</accession>
<evidence type="ECO:0000256" key="8">
    <source>
        <dbReference type="ARBA" id="ARBA00023136"/>
    </source>
</evidence>
<keyword evidence="9" id="KW-0131">Cell cycle</keyword>
<evidence type="ECO:0000259" key="12">
    <source>
        <dbReference type="Pfam" id="PF18075"/>
    </source>
</evidence>
<reference evidence="13 14" key="1">
    <citation type="journal article" date="2015" name="Genome Announc.">
        <title>Expanding the biotechnology potential of lactobacilli through comparative genomics of 213 strains and associated genera.</title>
        <authorList>
            <person name="Sun Z."/>
            <person name="Harris H.M."/>
            <person name="McCann A."/>
            <person name="Guo C."/>
            <person name="Argimon S."/>
            <person name="Zhang W."/>
            <person name="Yang X."/>
            <person name="Jeffery I.B."/>
            <person name="Cooney J.C."/>
            <person name="Kagawa T.F."/>
            <person name="Liu W."/>
            <person name="Song Y."/>
            <person name="Salvetti E."/>
            <person name="Wrobel A."/>
            <person name="Rasinkangas P."/>
            <person name="Parkhill J."/>
            <person name="Rea M.C."/>
            <person name="O'Sullivan O."/>
            <person name="Ritari J."/>
            <person name="Douillard F.P."/>
            <person name="Paul Ross R."/>
            <person name="Yang R."/>
            <person name="Briner A.E."/>
            <person name="Felis G.E."/>
            <person name="de Vos W.M."/>
            <person name="Barrangou R."/>
            <person name="Klaenhammer T.R."/>
            <person name="Caufield P.W."/>
            <person name="Cui Y."/>
            <person name="Zhang H."/>
            <person name="O'Toole P.W."/>
        </authorList>
    </citation>
    <scope>NUCLEOTIDE SEQUENCE [LARGE SCALE GENOMIC DNA]</scope>
    <source>
        <strain evidence="13 14">DSM 18527</strain>
    </source>
</reference>
<evidence type="ECO:0000256" key="2">
    <source>
        <dbReference type="ARBA" id="ARBA00007379"/>
    </source>
</evidence>
<dbReference type="Pfam" id="PF18075">
    <property type="entry name" value="FtsX_ECD"/>
    <property type="match status" value="1"/>
</dbReference>
<dbReference type="GO" id="GO:0005886">
    <property type="term" value="C:plasma membrane"/>
    <property type="evidence" value="ECO:0007669"/>
    <property type="project" value="UniProtKB-SubCell"/>
</dbReference>
<evidence type="ECO:0000256" key="4">
    <source>
        <dbReference type="ARBA" id="ARBA00022475"/>
    </source>
</evidence>
<sequence length="273" mass="30104">MSFAAISAVAVTLMLLGIFLALILNVNRLSNQIENDVRVRVLIERGTTPKQKTALKTKLTDMSAVKTVTYASRNQELKQVVGHYGQAFGLFAGDENPLNDVYIVTAKQPTQTITVAKTARQLPYVATANYGGNQTKQLFQVMGTIRLWASGLMLLLLLVAIFLISNTIRITIMSREAEIGVMRLVGATNAYIRWPFFLEGAWTGLLGSLLPMVLIDIGYHWVYQRTATELVNFGYTLASPGQFLVLIDLVLLSVGMLIGAIGAMISMRRYLKV</sequence>
<dbReference type="InterPro" id="IPR003838">
    <property type="entry name" value="ABC3_permease_C"/>
</dbReference>
<evidence type="ECO:0000313" key="14">
    <source>
        <dbReference type="Proteomes" id="UP000051236"/>
    </source>
</evidence>
<evidence type="ECO:0000256" key="9">
    <source>
        <dbReference type="ARBA" id="ARBA00023306"/>
    </source>
</evidence>
<dbReference type="Gene3D" id="3.30.70.3040">
    <property type="match status" value="1"/>
</dbReference>
<dbReference type="Proteomes" id="UP000051236">
    <property type="component" value="Unassembled WGS sequence"/>
</dbReference>
<dbReference type="STRING" id="1423734.FC83_GL001152"/>
<dbReference type="InterPro" id="IPR040690">
    <property type="entry name" value="FtsX_ECD"/>
</dbReference>
<comment type="subcellular location">
    <subcellularLocation>
        <location evidence="1">Cell membrane</location>
        <topology evidence="1">Multi-pass membrane protein</topology>
    </subcellularLocation>
</comment>
<keyword evidence="6 10" id="KW-0812">Transmembrane</keyword>
<evidence type="ECO:0000256" key="1">
    <source>
        <dbReference type="ARBA" id="ARBA00004651"/>
    </source>
</evidence>
<dbReference type="InterPro" id="IPR058204">
    <property type="entry name" value="FtsX_firmicutes-type"/>
</dbReference>
<evidence type="ECO:0000256" key="7">
    <source>
        <dbReference type="ARBA" id="ARBA00022989"/>
    </source>
</evidence>
<keyword evidence="4" id="KW-1003">Cell membrane</keyword>
<comment type="similarity">
    <text evidence="2">Belongs to the ABC-4 integral membrane protein family. FtsX subfamily.</text>
</comment>
<dbReference type="NCBIfam" id="NF038347">
    <property type="entry name" value="FtsX_Gpos"/>
    <property type="match status" value="1"/>
</dbReference>
<dbReference type="InterPro" id="IPR004513">
    <property type="entry name" value="FtsX"/>
</dbReference>
<evidence type="ECO:0000256" key="5">
    <source>
        <dbReference type="ARBA" id="ARBA00022618"/>
    </source>
</evidence>
<name>A0A0R1XWE6_9LACO</name>
<keyword evidence="7 10" id="KW-1133">Transmembrane helix</keyword>
<evidence type="ECO:0000256" key="3">
    <source>
        <dbReference type="ARBA" id="ARBA00021907"/>
    </source>
</evidence>
<dbReference type="PANTHER" id="PTHR47755">
    <property type="entry name" value="CELL DIVISION PROTEIN FTSX"/>
    <property type="match status" value="1"/>
</dbReference>
<keyword evidence="5" id="KW-0132">Cell division</keyword>
<dbReference type="EMBL" id="AZGA01000084">
    <property type="protein sequence ID" value="KRM31148.1"/>
    <property type="molecule type" value="Genomic_DNA"/>
</dbReference>
<dbReference type="AlphaFoldDB" id="A0A0R1XWE6"/>